<feature type="domain" description="Multidrug resistance protein MdtA-like barrel-sandwich hybrid" evidence="4">
    <location>
        <begin position="50"/>
        <end position="185"/>
    </location>
</feature>
<dbReference type="InterPro" id="IPR006143">
    <property type="entry name" value="RND_pump_MFP"/>
</dbReference>
<evidence type="ECO:0000256" key="3">
    <source>
        <dbReference type="SAM" id="SignalP"/>
    </source>
</evidence>
<dbReference type="EMBL" id="SAVA01000002">
    <property type="protein sequence ID" value="RWR53857.1"/>
    <property type="molecule type" value="Genomic_DNA"/>
</dbReference>
<dbReference type="RefSeq" id="WP_128155127.1">
    <property type="nucleotide sequence ID" value="NZ_JBHSOM010000016.1"/>
</dbReference>
<gene>
    <name evidence="5" type="ORF">EOW66_04365</name>
</gene>
<dbReference type="InterPro" id="IPR058625">
    <property type="entry name" value="MdtA-like_BSH"/>
</dbReference>
<dbReference type="NCBIfam" id="TIGR01730">
    <property type="entry name" value="RND_mfp"/>
    <property type="match status" value="1"/>
</dbReference>
<evidence type="ECO:0000313" key="5">
    <source>
        <dbReference type="EMBL" id="RWR53857.1"/>
    </source>
</evidence>
<reference evidence="5" key="2">
    <citation type="submission" date="2019-01" db="EMBL/GenBank/DDBJ databases">
        <authorList>
            <person name="Li Y."/>
        </authorList>
    </citation>
    <scope>NUCLEOTIDE SEQUENCE [LARGE SCALE GENOMIC DNA]</scope>
    <source>
        <strain evidence="5">CGMCC 1.12963</strain>
    </source>
</reference>
<protein>
    <submittedName>
        <fullName evidence="5">Efflux RND transporter periplasmic adaptor subunit</fullName>
    </submittedName>
</protein>
<comment type="similarity">
    <text evidence="1">Belongs to the membrane fusion protein (MFP) (TC 8.A.1) family.</text>
</comment>
<keyword evidence="6" id="KW-1185">Reference proteome</keyword>
<keyword evidence="2" id="KW-0175">Coiled coil</keyword>
<keyword evidence="3" id="KW-0732">Signal</keyword>
<feature type="chain" id="PRO_5018714733" evidence="3">
    <location>
        <begin position="22"/>
        <end position="324"/>
    </location>
</feature>
<proteinExistence type="inferred from homology"/>
<accession>A0A3S3MB49</accession>
<dbReference type="Pfam" id="PF25917">
    <property type="entry name" value="BSH_RND"/>
    <property type="match status" value="1"/>
</dbReference>
<evidence type="ECO:0000256" key="2">
    <source>
        <dbReference type="SAM" id="Coils"/>
    </source>
</evidence>
<sequence>MKTYVLPLALLALAVPQGLRAEQSFNVTPTEVVDWKAVYGQIEAKDSIAARARLGGTLTELSVTEGELVQAGQPIGKVVDEKIAFQLSAIDAQIAALQAQLANAQTELKRGQELSARGITTTQALDALRTQVDVYMSQIEAQQASRKVTEQQATEGEVLAPISGRVLSVPVAMGAVVMAGETVATVGGGGFFLRISVPERFTATLKEGDAIHIDGATGAIEGKLVKVYPLIEGGRVDADVEVPNLDSEFVQARVLVRLPLARREAILVPATAVSTRSGLDFVRVRAGEGTVERAVVPGDHRIENGTDMVEIITGLTGGEEVVTE</sequence>
<name>A0A3S3MB49_9RHOB</name>
<dbReference type="AlphaFoldDB" id="A0A3S3MB49"/>
<dbReference type="PANTHER" id="PTHR30469:SF15">
    <property type="entry name" value="HLYD FAMILY OF SECRETION PROTEINS"/>
    <property type="match status" value="1"/>
</dbReference>
<comment type="caution">
    <text evidence="5">The sequence shown here is derived from an EMBL/GenBank/DDBJ whole genome shotgun (WGS) entry which is preliminary data.</text>
</comment>
<dbReference type="PANTHER" id="PTHR30469">
    <property type="entry name" value="MULTIDRUG RESISTANCE PROTEIN MDTA"/>
    <property type="match status" value="1"/>
</dbReference>
<feature type="signal peptide" evidence="3">
    <location>
        <begin position="1"/>
        <end position="21"/>
    </location>
</feature>
<reference evidence="5" key="1">
    <citation type="submission" date="2019-01" db="EMBL/GenBank/DDBJ databases">
        <title>Sinorhodobacter populi sp. nov. isolated from the symptomatic bark tissue of Populus euramericana canker.</title>
        <authorList>
            <person name="Xu G."/>
        </authorList>
    </citation>
    <scope>NUCLEOTIDE SEQUENCE [LARGE SCALE GENOMIC DNA]</scope>
    <source>
        <strain evidence="5">CGMCC 1.12963</strain>
    </source>
</reference>
<dbReference type="GO" id="GO:1990281">
    <property type="term" value="C:efflux pump complex"/>
    <property type="evidence" value="ECO:0007669"/>
    <property type="project" value="TreeGrafter"/>
</dbReference>
<evidence type="ECO:0000256" key="1">
    <source>
        <dbReference type="ARBA" id="ARBA00009477"/>
    </source>
</evidence>
<evidence type="ECO:0000259" key="4">
    <source>
        <dbReference type="Pfam" id="PF25917"/>
    </source>
</evidence>
<dbReference type="Proteomes" id="UP000288071">
    <property type="component" value="Unassembled WGS sequence"/>
</dbReference>
<dbReference type="SUPFAM" id="SSF111369">
    <property type="entry name" value="HlyD-like secretion proteins"/>
    <property type="match status" value="1"/>
</dbReference>
<dbReference type="Gene3D" id="2.40.420.20">
    <property type="match status" value="1"/>
</dbReference>
<organism evidence="5 6">
    <name type="scientific">Paenirhodobacter huangdaonensis</name>
    <dbReference type="NCBI Taxonomy" id="2501515"/>
    <lineage>
        <taxon>Bacteria</taxon>
        <taxon>Pseudomonadati</taxon>
        <taxon>Pseudomonadota</taxon>
        <taxon>Alphaproteobacteria</taxon>
        <taxon>Rhodobacterales</taxon>
        <taxon>Rhodobacter group</taxon>
        <taxon>Paenirhodobacter</taxon>
    </lineage>
</organism>
<dbReference type="GO" id="GO:0015562">
    <property type="term" value="F:efflux transmembrane transporter activity"/>
    <property type="evidence" value="ECO:0007669"/>
    <property type="project" value="TreeGrafter"/>
</dbReference>
<dbReference type="Gene3D" id="1.10.287.470">
    <property type="entry name" value="Helix hairpin bin"/>
    <property type="match status" value="1"/>
</dbReference>
<evidence type="ECO:0000313" key="6">
    <source>
        <dbReference type="Proteomes" id="UP000288071"/>
    </source>
</evidence>
<feature type="coiled-coil region" evidence="2">
    <location>
        <begin position="87"/>
        <end position="114"/>
    </location>
</feature>
<dbReference type="Gene3D" id="2.40.50.100">
    <property type="match status" value="1"/>
</dbReference>